<dbReference type="InterPro" id="IPR021771">
    <property type="entry name" value="Triacylglycerol_lipase_N"/>
</dbReference>
<evidence type="ECO:0000256" key="2">
    <source>
        <dbReference type="ARBA" id="ARBA00022963"/>
    </source>
</evidence>
<evidence type="ECO:0000256" key="5">
    <source>
        <dbReference type="SAM" id="SignalP"/>
    </source>
</evidence>
<dbReference type="VEuPathDB" id="FungiDB:KLMA_10508"/>
<dbReference type="Gene3D" id="3.40.1090.10">
    <property type="entry name" value="Cytosolic phospholipase A2 catalytic domain"/>
    <property type="match status" value="1"/>
</dbReference>
<dbReference type="SUPFAM" id="SSF52151">
    <property type="entry name" value="FabD/lysophospholipase-like"/>
    <property type="match status" value="1"/>
</dbReference>
<feature type="chain" id="PRO_5019859419" evidence="5">
    <location>
        <begin position="26"/>
        <end position="593"/>
    </location>
</feature>
<comment type="caution">
    <text evidence="4">Lacks conserved residue(s) required for the propagation of feature annotation.</text>
</comment>
<dbReference type="PANTHER" id="PTHR14226">
    <property type="entry name" value="NEUROPATHY TARGET ESTERASE/SWISS CHEESE D.MELANOGASTER"/>
    <property type="match status" value="1"/>
</dbReference>
<reference evidence="7" key="1">
    <citation type="submission" date="2018-06" db="EMBL/GenBank/DDBJ databases">
        <title>Bioinformatic characterization of the extracellular lipases from Kluyveromyces marxianus.</title>
        <authorList>
            <person name="Martinez-Corona R."/>
            <person name="Vazquez Marrufo G."/>
            <person name="Cortes Penagos C."/>
            <person name="Madrigal-Perez L.A."/>
            <person name="Gonzalez-Hernandez J.C."/>
        </authorList>
    </citation>
    <scope>NUCLEOTIDE SEQUENCE</scope>
</reference>
<keyword evidence="5" id="KW-0732">Signal</keyword>
<evidence type="ECO:0000313" key="7">
    <source>
        <dbReference type="EMBL" id="QBI71973.1"/>
    </source>
</evidence>
<feature type="short sequence motif" description="GXSXG" evidence="4">
    <location>
        <begin position="223"/>
        <end position="227"/>
    </location>
</feature>
<evidence type="ECO:0000256" key="1">
    <source>
        <dbReference type="ARBA" id="ARBA00022801"/>
    </source>
</evidence>
<dbReference type="InterPro" id="IPR050301">
    <property type="entry name" value="NTE"/>
</dbReference>
<sequence precursor="true">MMWLKQMFILFFYAILNHVPKPVWDIMHVISDIYMFWWRRFMNKVRPRSRTVYREAVSGLDGCEDYEEWYEKASLVDELTGVDLWRRNFFSKRYDFESVLEQYGALLEALENEDIDAVVSRFINTGPTMLRNFAGIVDKRLFTKSFVGTKLLIEQYLDKVVETLYMLAERRTQQVQRPFFQRCKLSLGATALALQGGSLFGLFHLGVLKGLLDRNLLPNIINGTSMGACVASMACCLSDVELEDLLTANRLVSTIKRDTVLLLECGYGAIDEHFSIGTLVQNVVHNGYSKDVYLFIKFVQRSIIGDLTFEEAFRRTGKVLSIVVHPTNKNICPTLLNYVTTPNVLISSAINCSFGSNTISKDTWLLAKNIHNEVVDFLDRNEPCYQNLKFLSPQSVQDSSELEAPYTRLTELFNVNNFIVSLARPYLAPLALNDLKHDIRTSEYYYYKRYPYIDPGTFTPGQLSSVNKVEPLASKFKYHMERKMKHILTMELNHRIEIMDSIGLLSNWIKRIAIDERTPRSATEVAIVPQINSLSVSRIIEGRLDNINYWMMCGQRSTWPTISLIKTRCAVEFTLDDIINGYRSNAPQQITHI</sequence>
<evidence type="ECO:0000259" key="6">
    <source>
        <dbReference type="PROSITE" id="PS51635"/>
    </source>
</evidence>
<organism evidence="7">
    <name type="scientific">Kluyveromyces marxianus</name>
    <name type="common">Yeast</name>
    <name type="synonym">Candida kefyr</name>
    <dbReference type="NCBI Taxonomy" id="4911"/>
    <lineage>
        <taxon>Eukaryota</taxon>
        <taxon>Fungi</taxon>
        <taxon>Dikarya</taxon>
        <taxon>Ascomycota</taxon>
        <taxon>Saccharomycotina</taxon>
        <taxon>Saccharomycetes</taxon>
        <taxon>Saccharomycetales</taxon>
        <taxon>Saccharomycetaceae</taxon>
        <taxon>Kluyveromyces</taxon>
    </lineage>
</organism>
<keyword evidence="2" id="KW-0442">Lipid degradation</keyword>
<dbReference type="PROSITE" id="PS51635">
    <property type="entry name" value="PNPLA"/>
    <property type="match status" value="1"/>
</dbReference>
<keyword evidence="3" id="KW-0443">Lipid metabolism</keyword>
<proteinExistence type="predicted"/>
<feature type="domain" description="PNPLA" evidence="6">
    <location>
        <begin position="192"/>
        <end position="388"/>
    </location>
</feature>
<name>A0A481UJ85_KLUMA</name>
<dbReference type="InterPro" id="IPR016035">
    <property type="entry name" value="Acyl_Trfase/lysoPLipase"/>
</dbReference>
<dbReference type="AlphaFoldDB" id="A0A481UJ85"/>
<dbReference type="GO" id="GO:0004806">
    <property type="term" value="F:triacylglycerol lipase activity"/>
    <property type="evidence" value="ECO:0007669"/>
    <property type="project" value="InterPro"/>
</dbReference>
<evidence type="ECO:0000256" key="3">
    <source>
        <dbReference type="ARBA" id="ARBA00023098"/>
    </source>
</evidence>
<gene>
    <name evidence="7" type="primary">lip3</name>
</gene>
<dbReference type="Pfam" id="PF01734">
    <property type="entry name" value="Patatin"/>
    <property type="match status" value="1"/>
</dbReference>
<protein>
    <submittedName>
        <fullName evidence="7">LIP3 lipase</fullName>
    </submittedName>
</protein>
<accession>A0A481UJ85</accession>
<dbReference type="GO" id="GO:0016042">
    <property type="term" value="P:lipid catabolic process"/>
    <property type="evidence" value="ECO:0007669"/>
    <property type="project" value="UniProtKB-KW"/>
</dbReference>
<dbReference type="GO" id="GO:0006641">
    <property type="term" value="P:triglyceride metabolic process"/>
    <property type="evidence" value="ECO:0007669"/>
    <property type="project" value="UniProtKB-ARBA"/>
</dbReference>
<dbReference type="EMBL" id="MH512931">
    <property type="protein sequence ID" value="QBI71973.1"/>
    <property type="molecule type" value="Genomic_DNA"/>
</dbReference>
<keyword evidence="1" id="KW-0378">Hydrolase</keyword>
<dbReference type="PANTHER" id="PTHR14226:SF44">
    <property type="entry name" value="TRIACYLGLYCEROL LIPASE 3"/>
    <property type="match status" value="1"/>
</dbReference>
<feature type="signal peptide" evidence="5">
    <location>
        <begin position="1"/>
        <end position="25"/>
    </location>
</feature>
<evidence type="ECO:0000256" key="4">
    <source>
        <dbReference type="PROSITE-ProRule" id="PRU01161"/>
    </source>
</evidence>
<dbReference type="Pfam" id="PF11815">
    <property type="entry name" value="DUF3336"/>
    <property type="match status" value="1"/>
</dbReference>
<dbReference type="InterPro" id="IPR002641">
    <property type="entry name" value="PNPLA_dom"/>
</dbReference>